<gene>
    <name evidence="2" type="ORF">Tco_0749957</name>
</gene>
<proteinExistence type="predicted"/>
<evidence type="ECO:0000313" key="3">
    <source>
        <dbReference type="Proteomes" id="UP001151760"/>
    </source>
</evidence>
<dbReference type="EMBL" id="BQNB010010898">
    <property type="protein sequence ID" value="GJS83416.1"/>
    <property type="molecule type" value="Genomic_DNA"/>
</dbReference>
<feature type="compositionally biased region" description="Basic and acidic residues" evidence="1">
    <location>
        <begin position="492"/>
        <end position="504"/>
    </location>
</feature>
<protein>
    <submittedName>
        <fullName evidence="2">Uncharacterized protein</fullName>
    </submittedName>
</protein>
<feature type="compositionally biased region" description="Basic and acidic residues" evidence="1">
    <location>
        <begin position="601"/>
        <end position="614"/>
    </location>
</feature>
<feature type="region of interest" description="Disordered" evidence="1">
    <location>
        <begin position="547"/>
        <end position="644"/>
    </location>
</feature>
<organism evidence="2 3">
    <name type="scientific">Tanacetum coccineum</name>
    <dbReference type="NCBI Taxonomy" id="301880"/>
    <lineage>
        <taxon>Eukaryota</taxon>
        <taxon>Viridiplantae</taxon>
        <taxon>Streptophyta</taxon>
        <taxon>Embryophyta</taxon>
        <taxon>Tracheophyta</taxon>
        <taxon>Spermatophyta</taxon>
        <taxon>Magnoliopsida</taxon>
        <taxon>eudicotyledons</taxon>
        <taxon>Gunneridae</taxon>
        <taxon>Pentapetalae</taxon>
        <taxon>asterids</taxon>
        <taxon>campanulids</taxon>
        <taxon>Asterales</taxon>
        <taxon>Asteraceae</taxon>
        <taxon>Asteroideae</taxon>
        <taxon>Anthemideae</taxon>
        <taxon>Anthemidinae</taxon>
        <taxon>Tanacetum</taxon>
    </lineage>
</organism>
<dbReference type="Proteomes" id="UP001151760">
    <property type="component" value="Unassembled WGS sequence"/>
</dbReference>
<name>A0ABQ4Z2J8_9ASTR</name>
<reference evidence="2" key="1">
    <citation type="journal article" date="2022" name="Int. J. Mol. Sci.">
        <title>Draft Genome of Tanacetum Coccineum: Genomic Comparison of Closely Related Tanacetum-Family Plants.</title>
        <authorList>
            <person name="Yamashiro T."/>
            <person name="Shiraishi A."/>
            <person name="Nakayama K."/>
            <person name="Satake H."/>
        </authorList>
    </citation>
    <scope>NUCLEOTIDE SEQUENCE</scope>
</reference>
<feature type="compositionally biased region" description="Acidic residues" evidence="1">
    <location>
        <begin position="615"/>
        <end position="641"/>
    </location>
</feature>
<comment type="caution">
    <text evidence="2">The sequence shown here is derived from an EMBL/GenBank/DDBJ whole genome shotgun (WGS) entry which is preliminary data.</text>
</comment>
<feature type="region of interest" description="Disordered" evidence="1">
    <location>
        <begin position="490"/>
        <end position="509"/>
    </location>
</feature>
<keyword evidence="3" id="KW-1185">Reference proteome</keyword>
<accession>A0ABQ4Z2J8</accession>
<evidence type="ECO:0000256" key="1">
    <source>
        <dbReference type="SAM" id="MobiDB-lite"/>
    </source>
</evidence>
<reference evidence="2" key="2">
    <citation type="submission" date="2022-01" db="EMBL/GenBank/DDBJ databases">
        <authorList>
            <person name="Yamashiro T."/>
            <person name="Shiraishi A."/>
            <person name="Satake H."/>
            <person name="Nakayama K."/>
        </authorList>
    </citation>
    <scope>NUCLEOTIDE SEQUENCE</scope>
</reference>
<evidence type="ECO:0000313" key="2">
    <source>
        <dbReference type="EMBL" id="GJS83416.1"/>
    </source>
</evidence>
<sequence>MFSINYEPVHGIIYKNSKKEKRVMRHSEMHKFCDATLNKVLEGLKSYNNDVKYGYVQRELTNDEVEYLKLFEEGIEQAVDALLPGLTTRLTNEICQNGAGGSGDQPPTIHTWLERFGKQKRRSVSAATTPVDAVKTGLLYREKIFEYFPRLAGFVVANAARNMEILCERSSQNNKRNRDGDRISDRGSAIESVGYDQMGLDGRLSKRIPVVPPPSSDIMWENLSRQGMSWGYWSCFTWVRLGIWPWDCPKNGETMGTHGCILDVLEIFMKQLWYSIKKVQGTESYEFILSNKKCIVNAKVFRTILDICPRVEGVDFTDVPDDDTTLTFLIYLGYKGLLYKHTNMFVDHMHQPWRTLAAIINKCLSGKTKSNDKLRKSRIHIQWGMFKRENVDYTELIWEDISYQIDHMKEKRSRRENMPYPRFTKIIINHLLKLHKSLTNLNYPHYHTIKDDGIVIWLKFVRIGEDYQEYGLCIPEIMLTEAINNLNPIRCSSKESKPEPEPVKRKTASQRVVKKKVTISAADNIIPDLDVALELGKSIIITEAEEEEAANQVHATHATIITESIPESTRKNTSRSSKSKLKGVPSLTPEEQEAADIIQALKDKKETTREGTEDKLDDEEKDDKEGDADDEDDETKSDEDDIYKYKIRVRKDKDEEMVNAELDD</sequence>